<evidence type="ECO:0000313" key="2">
    <source>
        <dbReference type="Proteomes" id="UP000042997"/>
    </source>
</evidence>
<proteinExistence type="predicted"/>
<dbReference type="Proteomes" id="UP000042997">
    <property type="component" value="Unassembled WGS sequence"/>
</dbReference>
<organism evidence="1 2">
    <name type="scientific">Rhodococcus ruber</name>
    <dbReference type="NCBI Taxonomy" id="1830"/>
    <lineage>
        <taxon>Bacteria</taxon>
        <taxon>Bacillati</taxon>
        <taxon>Actinomycetota</taxon>
        <taxon>Actinomycetes</taxon>
        <taxon>Mycobacteriales</taxon>
        <taxon>Nocardiaceae</taxon>
        <taxon>Rhodococcus</taxon>
    </lineage>
</organism>
<evidence type="ECO:0000313" key="1">
    <source>
        <dbReference type="EMBL" id="CDZ87095.1"/>
    </source>
</evidence>
<sequence length="71" mass="8393">MYARIGRCPCGHSPIVAAHCGLSVSRPRLAVSRWAQTYFSSWRWTPWSDVRVRPLRSYYDEKRGIQERKRP</sequence>
<reference evidence="1 2" key="1">
    <citation type="journal article" date="2014" name="Genome Announc.">
        <title>Draft Genome Sequence of Propane- and Butane-Oxidizing Actinobacterium Rhodococcus ruber IEGM 231.</title>
        <authorList>
            <person name="Ivshina I.B."/>
            <person name="Kuyukina M.S."/>
            <person name="Krivoruchko A.V."/>
            <person name="Barbe V."/>
            <person name="Fischer C."/>
        </authorList>
    </citation>
    <scope>NUCLEOTIDE SEQUENCE [LARGE SCALE GENOMIC DNA]</scope>
</reference>
<name>A0A098BFR9_9NOCA</name>
<protein>
    <submittedName>
        <fullName evidence="1">Uncharacterized protein</fullName>
    </submittedName>
</protein>
<accession>A0A098BFR9</accession>
<dbReference type="EMBL" id="CCSD01000030">
    <property type="protein sequence ID" value="CDZ87095.1"/>
    <property type="molecule type" value="Genomic_DNA"/>
</dbReference>
<dbReference type="AlphaFoldDB" id="A0A098BFR9"/>
<gene>
    <name evidence="1" type="ORF">RHRU231_210021</name>
</gene>